<evidence type="ECO:0000256" key="1">
    <source>
        <dbReference type="SAM" id="Phobius"/>
    </source>
</evidence>
<dbReference type="STRING" id="160454.RV10_GL004548"/>
<keyword evidence="1" id="KW-0812">Transmembrane</keyword>
<dbReference type="PATRIC" id="fig|1158607.3.peg.617"/>
<protein>
    <submittedName>
        <fullName evidence="2">Signal peptidase I</fullName>
    </submittedName>
</protein>
<dbReference type="RefSeq" id="WP_010755675.1">
    <property type="nucleotide sequence ID" value="NZ_ASWD01000002.1"/>
</dbReference>
<proteinExistence type="predicted"/>
<keyword evidence="1" id="KW-1133">Transmembrane helix</keyword>
<accession>R2TCM5</accession>
<evidence type="ECO:0000313" key="3">
    <source>
        <dbReference type="Proteomes" id="UP000013782"/>
    </source>
</evidence>
<dbReference type="OrthoDB" id="1766940at2"/>
<sequence length="172" mass="19873">MNYYKKITVVCGTVIVFFFLLTTLTIVIPRLLEVTPYVVEDDKMAPKYRKGGLLFVRPNKKQAQAGESITYYENQGKSVKTRRVLSVDEKIHGYFVKGDNVSEAEMGLVHFRNFIGKPTFYLPYLGFIVNSRFMNIVKASLFLLAILLTLLTILHQKDYYGKKQMLEKLEDE</sequence>
<dbReference type="eggNOG" id="COG0681">
    <property type="taxonomic scope" value="Bacteria"/>
</dbReference>
<organism evidence="2 3">
    <name type="scientific">Enterococcus pallens ATCC BAA-351</name>
    <dbReference type="NCBI Taxonomy" id="1158607"/>
    <lineage>
        <taxon>Bacteria</taxon>
        <taxon>Bacillati</taxon>
        <taxon>Bacillota</taxon>
        <taxon>Bacilli</taxon>
        <taxon>Lactobacillales</taxon>
        <taxon>Enterococcaceae</taxon>
        <taxon>Enterococcus</taxon>
    </lineage>
</organism>
<reference evidence="2 3" key="1">
    <citation type="submission" date="2013-02" db="EMBL/GenBank/DDBJ databases">
        <title>The Genome Sequence of Enterococcus pallens BAA-351.</title>
        <authorList>
            <consortium name="The Broad Institute Genome Sequencing Platform"/>
            <consortium name="The Broad Institute Genome Sequencing Center for Infectious Disease"/>
            <person name="Earl A.M."/>
            <person name="Gilmore M.S."/>
            <person name="Lebreton F."/>
            <person name="Walker B."/>
            <person name="Young S.K."/>
            <person name="Zeng Q."/>
            <person name="Gargeya S."/>
            <person name="Fitzgerald M."/>
            <person name="Haas B."/>
            <person name="Abouelleil A."/>
            <person name="Alvarado L."/>
            <person name="Arachchi H.M."/>
            <person name="Berlin A.M."/>
            <person name="Chapman S.B."/>
            <person name="Dewar J."/>
            <person name="Goldberg J."/>
            <person name="Griggs A."/>
            <person name="Gujja S."/>
            <person name="Hansen M."/>
            <person name="Howarth C."/>
            <person name="Imamovic A."/>
            <person name="Larimer J."/>
            <person name="McCowan C."/>
            <person name="Murphy C."/>
            <person name="Neiman D."/>
            <person name="Pearson M."/>
            <person name="Priest M."/>
            <person name="Roberts A."/>
            <person name="Saif S."/>
            <person name="Shea T."/>
            <person name="Sisk P."/>
            <person name="Sykes S."/>
            <person name="Wortman J."/>
            <person name="Nusbaum C."/>
            <person name="Birren B."/>
        </authorList>
    </citation>
    <scope>NUCLEOTIDE SEQUENCE [LARGE SCALE GENOMIC DNA]</scope>
    <source>
        <strain evidence="2 3">ATCC BAA-351</strain>
    </source>
</reference>
<dbReference type="HOGENOM" id="CLU_089996_3_0_9"/>
<evidence type="ECO:0000313" key="2">
    <source>
        <dbReference type="EMBL" id="EOH97944.1"/>
    </source>
</evidence>
<name>R2TCM5_9ENTE</name>
<keyword evidence="1" id="KW-0472">Membrane</keyword>
<dbReference type="AlphaFoldDB" id="R2TCM5"/>
<dbReference type="Proteomes" id="UP000013782">
    <property type="component" value="Unassembled WGS sequence"/>
</dbReference>
<gene>
    <name evidence="2" type="ORF">UAU_00612</name>
</gene>
<comment type="caution">
    <text evidence="2">The sequence shown here is derived from an EMBL/GenBank/DDBJ whole genome shotgun (WGS) entry which is preliminary data.</text>
</comment>
<keyword evidence="3" id="KW-1185">Reference proteome</keyword>
<dbReference type="CDD" id="cd06462">
    <property type="entry name" value="Peptidase_S24_S26"/>
    <property type="match status" value="1"/>
</dbReference>
<dbReference type="EMBL" id="AJAQ01000001">
    <property type="protein sequence ID" value="EOH97944.1"/>
    <property type="molecule type" value="Genomic_DNA"/>
</dbReference>
<feature type="transmembrane region" description="Helical" evidence="1">
    <location>
        <begin position="133"/>
        <end position="154"/>
    </location>
</feature>
<feature type="transmembrane region" description="Helical" evidence="1">
    <location>
        <begin position="7"/>
        <end position="28"/>
    </location>
</feature>